<feature type="domain" description="WW" evidence="7">
    <location>
        <begin position="260"/>
        <end position="294"/>
    </location>
</feature>
<dbReference type="InterPro" id="IPR001452">
    <property type="entry name" value="SH3_domain"/>
</dbReference>
<evidence type="ECO:0000259" key="6">
    <source>
        <dbReference type="PROSITE" id="PS50003"/>
    </source>
</evidence>
<evidence type="ECO:0000256" key="3">
    <source>
        <dbReference type="PROSITE-ProRule" id="PRU00192"/>
    </source>
</evidence>
<dbReference type="GeneTree" id="ENSGT00950000182860"/>
<dbReference type="Pfam" id="PF00620">
    <property type="entry name" value="RhoGAP"/>
    <property type="match status" value="1"/>
</dbReference>
<dbReference type="InterPro" id="IPR011993">
    <property type="entry name" value="PH-like_dom_sf"/>
</dbReference>
<feature type="domain" description="WW" evidence="7">
    <location>
        <begin position="434"/>
        <end position="467"/>
    </location>
</feature>
<dbReference type="Ensembl" id="ENSDCDT00010043413.1">
    <property type="protein sequence ID" value="ENSDCDP00010034802.1"/>
    <property type="gene ID" value="ENSDCDG00010022447.1"/>
</dbReference>
<dbReference type="Pfam" id="PF00018">
    <property type="entry name" value="SH3_1"/>
    <property type="match status" value="1"/>
</dbReference>
<feature type="region of interest" description="Disordered" evidence="4">
    <location>
        <begin position="246"/>
        <end position="321"/>
    </location>
</feature>
<reference evidence="9 10" key="1">
    <citation type="submission" date="2020-06" db="EMBL/GenBank/DDBJ databases">
        <authorList>
            <consortium name="Wellcome Sanger Institute Data Sharing"/>
        </authorList>
    </citation>
    <scope>NUCLEOTIDE SEQUENCE [LARGE SCALE GENOMIC DNA]</scope>
</reference>
<dbReference type="SMART" id="SM00324">
    <property type="entry name" value="RhoGAP"/>
    <property type="match status" value="1"/>
</dbReference>
<dbReference type="PANTHER" id="PTHR23176:SF104">
    <property type="entry name" value="RHO GTPASE-ACTIVATING PROTEIN 27"/>
    <property type="match status" value="1"/>
</dbReference>
<dbReference type="Gene3D" id="1.10.555.10">
    <property type="entry name" value="Rho GTPase activation protein"/>
    <property type="match status" value="1"/>
</dbReference>
<dbReference type="CDD" id="cd00201">
    <property type="entry name" value="WW"/>
    <property type="match status" value="2"/>
</dbReference>
<dbReference type="CDD" id="cd04403">
    <property type="entry name" value="RhoGAP_ARHGAP27_15_12_9"/>
    <property type="match status" value="1"/>
</dbReference>
<dbReference type="RefSeq" id="XP_028845814.1">
    <property type="nucleotide sequence ID" value="XM_028989981.1"/>
</dbReference>
<feature type="compositionally biased region" description="Basic and acidic residues" evidence="4">
    <location>
        <begin position="682"/>
        <end position="692"/>
    </location>
</feature>
<sequence>MSSGELVQVLFEYNYTTKDGQQVTIKPNECYILVARTNDHWWHVRRDPETKAFYIPARYVKELGSGIRTVSLDPPSEFTSLEMAKDNAGQPEGQDVTLFPTQGYNTENVYDNVDMSGSLEFTGFPLPPEWDEEDHTRTLHPGSPVTETYSVVTKPAAGPANSQKPHLFKQGNDEGPPLTIKQNLMDLLDDWIYEPIPGLNSYMPELPCPHPEDASTLQHPAGEPPAKEQAEDDNPVYVNIGAFRRSISKSPAAPPSEPSQQDTGGWELHTEPKSGQDFYYHPATGRTTWTHPPMEAQGSVEEPLSSPPYIASPPLTSSPPAWRTSDWEKLLDENTGMPYFYNHASGESSWEPPEGVANSPRSKGTSLDEPPPLPEEDYPAEEDFSSRISPPGQSDYSLGHITRAVIPRATLDRSTPPGWNLTIDQEGMWIFTSEHTHEQWIKSLDDRGQTYYYLRDGSRSQWNLPEVNSAELCSERNGSSTENNGVEVLKNWRHSMGPVQEDKSQSFQRGNFSDYGSDVSNSPEMQPHEKRASSENPENPPIITLTLEKAGILNKTKVSENGKKVRKNWAQSWTVLHGGILTFHKDPRSTATGSSSRSNQIVPEFTVDLRGAVIGWAAKEKSSKKNVVELKSRNGADFLMQYDTESIIQDWYTVIMDTIKQLEPEQQQQQQQQQPEEEEEINEKPEKDDRLLNLGEKKRVSVSVTQLSSSTSDAEQKKVRSKLKKFLLKRPTLQSVKEKGYIKENVFGCHLASLCAQEHSNVPSFVEKCIQTVEKRGLGIDGIYRVSGNLATIQKLRFKADHEDLDLEEGHWDIHVITGALKLFFRELQEPLFPFSRFNNFIAGIKIPNPEKRLGYMTELVQSLPTANIKTMEALFKHLRKVIEHGEENRMTVQNIAIVFGPTLLRPEVESANIAMYMVCQNQIVEFVLNEFNNLF</sequence>
<proteinExistence type="predicted"/>
<dbReference type="Pfam" id="PF00397">
    <property type="entry name" value="WW"/>
    <property type="match status" value="1"/>
</dbReference>
<evidence type="ECO:0008006" key="11">
    <source>
        <dbReference type="Google" id="ProtNLM"/>
    </source>
</evidence>
<evidence type="ECO:0000313" key="10">
    <source>
        <dbReference type="Proteomes" id="UP000694580"/>
    </source>
</evidence>
<evidence type="ECO:0000256" key="4">
    <source>
        <dbReference type="SAM" id="MobiDB-lite"/>
    </source>
</evidence>
<dbReference type="PANTHER" id="PTHR23176">
    <property type="entry name" value="RHO/RAC/CDC GTPASE-ACTIVATING PROTEIN"/>
    <property type="match status" value="1"/>
</dbReference>
<protein>
    <recommendedName>
        <fullName evidence="11">Rho GTPase activating protein 27</fullName>
    </recommendedName>
</protein>
<feature type="compositionally biased region" description="Polar residues" evidence="4">
    <location>
        <begin position="386"/>
        <end position="396"/>
    </location>
</feature>
<dbReference type="InterPro" id="IPR001849">
    <property type="entry name" value="PH_domain"/>
</dbReference>
<dbReference type="GO" id="GO:0007165">
    <property type="term" value="P:signal transduction"/>
    <property type="evidence" value="ECO:0007669"/>
    <property type="project" value="InterPro"/>
</dbReference>
<dbReference type="SUPFAM" id="SSF48350">
    <property type="entry name" value="GTPase activation domain, GAP"/>
    <property type="match status" value="1"/>
</dbReference>
<dbReference type="Gene3D" id="2.20.70.10">
    <property type="match status" value="2"/>
</dbReference>
<dbReference type="PROSITE" id="PS01159">
    <property type="entry name" value="WW_DOMAIN_1"/>
    <property type="match status" value="3"/>
</dbReference>
<feature type="region of interest" description="Disordered" evidence="4">
    <location>
        <begin position="663"/>
        <end position="692"/>
    </location>
</feature>
<organism evidence="9 10">
    <name type="scientific">Denticeps clupeoides</name>
    <name type="common">denticle herring</name>
    <dbReference type="NCBI Taxonomy" id="299321"/>
    <lineage>
        <taxon>Eukaryota</taxon>
        <taxon>Metazoa</taxon>
        <taxon>Chordata</taxon>
        <taxon>Craniata</taxon>
        <taxon>Vertebrata</taxon>
        <taxon>Euteleostomi</taxon>
        <taxon>Actinopterygii</taxon>
        <taxon>Neopterygii</taxon>
        <taxon>Teleostei</taxon>
        <taxon>Clupei</taxon>
        <taxon>Clupeiformes</taxon>
        <taxon>Denticipitoidei</taxon>
        <taxon>Denticipitidae</taxon>
        <taxon>Denticeps</taxon>
    </lineage>
</organism>
<dbReference type="Gene3D" id="2.30.29.30">
    <property type="entry name" value="Pleckstrin-homology domain (PH domain)/Phosphotyrosine-binding domain (PTB)"/>
    <property type="match status" value="1"/>
</dbReference>
<dbReference type="InterPro" id="IPR000198">
    <property type="entry name" value="RhoGAP_dom"/>
</dbReference>
<dbReference type="PROSITE" id="PS50020">
    <property type="entry name" value="WW_DOMAIN_2"/>
    <property type="match status" value="3"/>
</dbReference>
<feature type="region of interest" description="Disordered" evidence="4">
    <location>
        <begin position="498"/>
        <end position="540"/>
    </location>
</feature>
<dbReference type="FunFam" id="1.10.555.10:FF:000071">
    <property type="entry name" value="Rho GTPase activating protein 27"/>
    <property type="match status" value="1"/>
</dbReference>
<evidence type="ECO:0000313" key="9">
    <source>
        <dbReference type="Ensembl" id="ENSDCDP00010034802.1"/>
    </source>
</evidence>
<dbReference type="Gene3D" id="2.30.30.40">
    <property type="entry name" value="SH3 Domains"/>
    <property type="match status" value="1"/>
</dbReference>
<keyword evidence="1 3" id="KW-0728">SH3 domain</keyword>
<dbReference type="InterPro" id="IPR001202">
    <property type="entry name" value="WW_dom"/>
</dbReference>
<reference evidence="9" key="3">
    <citation type="submission" date="2025-09" db="UniProtKB">
        <authorList>
            <consortium name="Ensembl"/>
        </authorList>
    </citation>
    <scope>IDENTIFICATION</scope>
</reference>
<dbReference type="InterPro" id="IPR050729">
    <property type="entry name" value="Rho-GAP"/>
</dbReference>
<dbReference type="SMART" id="SM00456">
    <property type="entry name" value="WW"/>
    <property type="match status" value="3"/>
</dbReference>
<evidence type="ECO:0000256" key="1">
    <source>
        <dbReference type="ARBA" id="ARBA00022443"/>
    </source>
</evidence>
<evidence type="ECO:0000256" key="2">
    <source>
        <dbReference type="ARBA" id="ARBA00022468"/>
    </source>
</evidence>
<gene>
    <name evidence="9" type="primary">ARHGAP27</name>
</gene>
<feature type="region of interest" description="Disordered" evidence="4">
    <location>
        <begin position="344"/>
        <end position="396"/>
    </location>
</feature>
<name>A0AAY4CNL6_9TELE</name>
<dbReference type="PROSITE" id="PS50003">
    <property type="entry name" value="PH_DOMAIN"/>
    <property type="match status" value="1"/>
</dbReference>
<dbReference type="SUPFAM" id="SSF50729">
    <property type="entry name" value="PH domain-like"/>
    <property type="match status" value="1"/>
</dbReference>
<evidence type="ECO:0000259" key="8">
    <source>
        <dbReference type="PROSITE" id="PS50238"/>
    </source>
</evidence>
<dbReference type="InterPro" id="IPR036028">
    <property type="entry name" value="SH3-like_dom_sf"/>
</dbReference>
<dbReference type="CDD" id="cd13233">
    <property type="entry name" value="PH_ARHGAP9-like"/>
    <property type="match status" value="1"/>
</dbReference>
<evidence type="ECO:0000259" key="5">
    <source>
        <dbReference type="PROSITE" id="PS50002"/>
    </source>
</evidence>
<dbReference type="SUPFAM" id="SSF51045">
    <property type="entry name" value="WW domain"/>
    <property type="match status" value="2"/>
</dbReference>
<feature type="compositionally biased region" description="Low complexity" evidence="4">
    <location>
        <begin position="664"/>
        <end position="674"/>
    </location>
</feature>
<feature type="domain" description="Rho-GAP" evidence="8">
    <location>
        <begin position="749"/>
        <end position="936"/>
    </location>
</feature>
<dbReference type="Proteomes" id="UP000694580">
    <property type="component" value="Chromosome 8"/>
</dbReference>
<accession>A0AAY4CNL6</accession>
<dbReference type="GO" id="GO:0005737">
    <property type="term" value="C:cytoplasm"/>
    <property type="evidence" value="ECO:0007669"/>
    <property type="project" value="TreeGrafter"/>
</dbReference>
<reference evidence="9" key="2">
    <citation type="submission" date="2025-08" db="UniProtKB">
        <authorList>
            <consortium name="Ensembl"/>
        </authorList>
    </citation>
    <scope>IDENTIFICATION</scope>
</reference>
<dbReference type="SMART" id="SM00233">
    <property type="entry name" value="PH"/>
    <property type="match status" value="1"/>
</dbReference>
<dbReference type="InterPro" id="IPR036020">
    <property type="entry name" value="WW_dom_sf"/>
</dbReference>
<keyword evidence="2" id="KW-0343">GTPase activation</keyword>
<dbReference type="PROSITE" id="PS50002">
    <property type="entry name" value="SH3"/>
    <property type="match status" value="1"/>
</dbReference>
<dbReference type="PROSITE" id="PS50238">
    <property type="entry name" value="RHOGAP"/>
    <property type="match status" value="1"/>
</dbReference>
<dbReference type="InterPro" id="IPR008936">
    <property type="entry name" value="Rho_GTPase_activation_prot"/>
</dbReference>
<feature type="domain" description="WW" evidence="7">
    <location>
        <begin position="325"/>
        <end position="355"/>
    </location>
</feature>
<evidence type="ECO:0000259" key="7">
    <source>
        <dbReference type="PROSITE" id="PS50020"/>
    </source>
</evidence>
<dbReference type="Pfam" id="PF00169">
    <property type="entry name" value="PH"/>
    <property type="match status" value="1"/>
</dbReference>
<dbReference type="GO" id="GO:0005096">
    <property type="term" value="F:GTPase activator activity"/>
    <property type="evidence" value="ECO:0007669"/>
    <property type="project" value="UniProtKB-KW"/>
</dbReference>
<dbReference type="GeneID" id="114796090"/>
<feature type="domain" description="PH" evidence="6">
    <location>
        <begin position="546"/>
        <end position="660"/>
    </location>
</feature>
<dbReference type="SUPFAM" id="SSF50044">
    <property type="entry name" value="SH3-domain"/>
    <property type="match status" value="1"/>
</dbReference>
<feature type="domain" description="SH3" evidence="5">
    <location>
        <begin position="2"/>
        <end position="65"/>
    </location>
</feature>
<keyword evidence="10" id="KW-1185">Reference proteome</keyword>
<feature type="region of interest" description="Disordered" evidence="4">
    <location>
        <begin position="203"/>
        <end position="234"/>
    </location>
</feature>
<feature type="region of interest" description="Disordered" evidence="4">
    <location>
        <begin position="156"/>
        <end position="175"/>
    </location>
</feature>
<feature type="compositionally biased region" description="Acidic residues" evidence="4">
    <location>
        <begin position="374"/>
        <end position="383"/>
    </location>
</feature>
<dbReference type="AlphaFoldDB" id="A0AAY4CNL6"/>